<dbReference type="EMBL" id="CP001344">
    <property type="protein sequence ID" value="ACL43071.1"/>
    <property type="molecule type" value="Genomic_DNA"/>
</dbReference>
<gene>
    <name evidence="3" type="ordered locus">Cyan7425_0683</name>
</gene>
<dbReference type="OrthoDB" id="674046at2"/>
<proteinExistence type="predicted"/>
<evidence type="ECO:0000313" key="3">
    <source>
        <dbReference type="EMBL" id="ACL43071.1"/>
    </source>
</evidence>
<dbReference type="AlphaFoldDB" id="B8HV24"/>
<feature type="signal peptide" evidence="2">
    <location>
        <begin position="1"/>
        <end position="29"/>
    </location>
</feature>
<dbReference type="KEGG" id="cyn:Cyan7425_0683"/>
<reference evidence="3" key="1">
    <citation type="submission" date="2009-01" db="EMBL/GenBank/DDBJ databases">
        <title>Complete sequence of chromosome Cyanothece sp. PCC 7425.</title>
        <authorList>
            <consortium name="US DOE Joint Genome Institute"/>
            <person name="Lucas S."/>
            <person name="Copeland A."/>
            <person name="Lapidus A."/>
            <person name="Glavina del Rio T."/>
            <person name="Dalin E."/>
            <person name="Tice H."/>
            <person name="Bruce D."/>
            <person name="Goodwin L."/>
            <person name="Pitluck S."/>
            <person name="Sims D."/>
            <person name="Meineke L."/>
            <person name="Brettin T."/>
            <person name="Detter J.C."/>
            <person name="Han C."/>
            <person name="Larimer F."/>
            <person name="Land M."/>
            <person name="Hauser L."/>
            <person name="Kyrpides N."/>
            <person name="Ovchinnikova G."/>
            <person name="Liberton M."/>
            <person name="Stoeckel J."/>
            <person name="Banerjee A."/>
            <person name="Singh A."/>
            <person name="Page L."/>
            <person name="Sato H."/>
            <person name="Zhao L."/>
            <person name="Sherman L."/>
            <person name="Pakrasi H."/>
            <person name="Richardson P."/>
        </authorList>
    </citation>
    <scope>NUCLEOTIDE SEQUENCE</scope>
    <source>
        <strain evidence="3">PCC 7425</strain>
    </source>
</reference>
<protein>
    <submittedName>
        <fullName evidence="3">Uncharacterized protein</fullName>
    </submittedName>
</protein>
<dbReference type="Pfam" id="PF10807">
    <property type="entry name" value="DUF2541"/>
    <property type="match status" value="2"/>
</dbReference>
<evidence type="ECO:0000256" key="2">
    <source>
        <dbReference type="SAM" id="SignalP"/>
    </source>
</evidence>
<organism evidence="3">
    <name type="scientific">Cyanothece sp. (strain PCC 7425 / ATCC 29141)</name>
    <dbReference type="NCBI Taxonomy" id="395961"/>
    <lineage>
        <taxon>Bacteria</taxon>
        <taxon>Bacillati</taxon>
        <taxon>Cyanobacteriota</taxon>
        <taxon>Cyanophyceae</taxon>
        <taxon>Gomontiellales</taxon>
        <taxon>Cyanothecaceae</taxon>
        <taxon>Cyanothece</taxon>
    </lineage>
</organism>
<feature type="chain" id="PRO_5002873914" evidence="2">
    <location>
        <begin position="30"/>
        <end position="264"/>
    </location>
</feature>
<sequence length="264" mass="29099">MSLNKSFKRMSAAALLSCLCLAAAGKAKAEQVVVLGQTTLAYSENESYMLKLANCDRQPRYTAVKLQALRGNADLKQVTLVYGNGEVDRLPIVKRLNQGNETGWIAVQGNKRCISRITIVGDTSNSSANRALLKVLGLTPNNYVGPKPGSSTSSFYQGWLLGETPLAFAENDREVLNLGNCDRQPRYQAVKVRAVRGSADIKQLNLRFGDGTTQQLYVRENLNQGSETRWIDLQGNKRCITRITVVGDTDDRSQNRALLQVFGR</sequence>
<dbReference type="eggNOG" id="ENOG5030MD6">
    <property type="taxonomic scope" value="Bacteria"/>
</dbReference>
<dbReference type="STRING" id="395961.Cyan7425_0683"/>
<dbReference type="HOGENOM" id="CLU_1052593_0_0_3"/>
<accession>B8HV24</accession>
<name>B8HV24_CYAP4</name>
<dbReference type="InterPro" id="IPR020240">
    <property type="entry name" value="UPF0412_YaaI"/>
</dbReference>
<evidence type="ECO:0000256" key="1">
    <source>
        <dbReference type="ARBA" id="ARBA00022729"/>
    </source>
</evidence>
<keyword evidence="1 2" id="KW-0732">Signal</keyword>